<dbReference type="SFLD" id="SFLDG00358">
    <property type="entry name" value="Main_(cytGST)"/>
    <property type="match status" value="1"/>
</dbReference>
<proteinExistence type="inferred from homology"/>
<sequence>MQKLLLYTASTPNGQKVQNFAEELKATYPGKFDFEYKSVSLSKNEQKEDWFIKINPNGRIPALVDPNNNNFCVFETAAILLYLEKKYDPEHKFSWPSSDPQADDYRSEVLQWMFFIHGGVGPMQGQANHFNRYAPEDVPYAKKRYTTETIRLYEVLESRLEGRDWLVGSGKGQYSLADINAYPWVQWYRWAGLKDEQVGPNVKAWVKRNLDREAVHKGMYAPSGKNEILDMVLDPDFFTKHAEGVEKHAKEASAWVMKGMKDDSEKADKK</sequence>
<organism evidence="5 6">
    <name type="scientific">Pseudomicrostroma glucosiphilum</name>
    <dbReference type="NCBI Taxonomy" id="1684307"/>
    <lineage>
        <taxon>Eukaryota</taxon>
        <taxon>Fungi</taxon>
        <taxon>Dikarya</taxon>
        <taxon>Basidiomycota</taxon>
        <taxon>Ustilaginomycotina</taxon>
        <taxon>Exobasidiomycetes</taxon>
        <taxon>Microstromatales</taxon>
        <taxon>Microstromatales incertae sedis</taxon>
        <taxon>Pseudomicrostroma</taxon>
    </lineage>
</organism>
<name>A0A316U6N8_9BASI</name>
<dbReference type="OrthoDB" id="422574at2759"/>
<dbReference type="Gene3D" id="1.20.1050.10">
    <property type="match status" value="1"/>
</dbReference>
<feature type="domain" description="GST N-terminal" evidence="3">
    <location>
        <begin position="1"/>
        <end position="91"/>
    </location>
</feature>
<dbReference type="InterPro" id="IPR040079">
    <property type="entry name" value="Glutathione_S-Trfase"/>
</dbReference>
<protein>
    <submittedName>
        <fullName evidence="5">Putative theta class glutathione s-transferase</fullName>
    </submittedName>
</protein>
<dbReference type="PANTHER" id="PTHR44051">
    <property type="entry name" value="GLUTATHIONE S-TRANSFERASE-RELATED"/>
    <property type="match status" value="1"/>
</dbReference>
<keyword evidence="6" id="KW-1185">Reference proteome</keyword>
<dbReference type="Proteomes" id="UP000245942">
    <property type="component" value="Unassembled WGS sequence"/>
</dbReference>
<dbReference type="Pfam" id="PF00043">
    <property type="entry name" value="GST_C"/>
    <property type="match status" value="1"/>
</dbReference>
<dbReference type="InterPro" id="IPR036249">
    <property type="entry name" value="Thioredoxin-like_sf"/>
</dbReference>
<accession>A0A316U6N8</accession>
<dbReference type="RefSeq" id="XP_025348040.1">
    <property type="nucleotide sequence ID" value="XM_025492344.1"/>
</dbReference>
<dbReference type="SFLD" id="SFLDG01151">
    <property type="entry name" value="Main.2:_Nu-like"/>
    <property type="match status" value="1"/>
</dbReference>
<evidence type="ECO:0000256" key="2">
    <source>
        <dbReference type="RuleBase" id="RU003494"/>
    </source>
</evidence>
<dbReference type="SUPFAM" id="SSF47616">
    <property type="entry name" value="GST C-terminal domain-like"/>
    <property type="match status" value="1"/>
</dbReference>
<dbReference type="InterPro" id="IPR010987">
    <property type="entry name" value="Glutathione-S-Trfase_C-like"/>
</dbReference>
<gene>
    <name evidence="5" type="ORF">BCV69DRAFT_282395</name>
</gene>
<dbReference type="STRING" id="1684307.A0A316U6N8"/>
<dbReference type="SUPFAM" id="SSF52833">
    <property type="entry name" value="Thioredoxin-like"/>
    <property type="match status" value="1"/>
</dbReference>
<evidence type="ECO:0000259" key="4">
    <source>
        <dbReference type="PROSITE" id="PS50405"/>
    </source>
</evidence>
<dbReference type="Pfam" id="PF02798">
    <property type="entry name" value="GST_N"/>
    <property type="match status" value="1"/>
</dbReference>
<evidence type="ECO:0000259" key="3">
    <source>
        <dbReference type="PROSITE" id="PS50404"/>
    </source>
</evidence>
<reference evidence="5 6" key="1">
    <citation type="journal article" date="2018" name="Mol. Biol. Evol.">
        <title>Broad Genomic Sampling Reveals a Smut Pathogenic Ancestry of the Fungal Clade Ustilaginomycotina.</title>
        <authorList>
            <person name="Kijpornyongpan T."/>
            <person name="Mondo S.J."/>
            <person name="Barry K."/>
            <person name="Sandor L."/>
            <person name="Lee J."/>
            <person name="Lipzen A."/>
            <person name="Pangilinan J."/>
            <person name="LaButti K."/>
            <person name="Hainaut M."/>
            <person name="Henrissat B."/>
            <person name="Grigoriev I.V."/>
            <person name="Spatafora J.W."/>
            <person name="Aime M.C."/>
        </authorList>
    </citation>
    <scope>NUCLEOTIDE SEQUENCE [LARGE SCALE GENOMIC DNA]</scope>
    <source>
        <strain evidence="5 6">MCA 4718</strain>
    </source>
</reference>
<comment type="similarity">
    <text evidence="1 2">Belongs to the GST superfamily.</text>
</comment>
<dbReference type="PANTHER" id="PTHR44051:SF8">
    <property type="entry name" value="GLUTATHIONE S-TRANSFERASE GSTA"/>
    <property type="match status" value="1"/>
</dbReference>
<dbReference type="PROSITE" id="PS50404">
    <property type="entry name" value="GST_NTER"/>
    <property type="match status" value="1"/>
</dbReference>
<dbReference type="Gene3D" id="3.40.30.10">
    <property type="entry name" value="Glutaredoxin"/>
    <property type="match status" value="1"/>
</dbReference>
<dbReference type="InterPro" id="IPR004045">
    <property type="entry name" value="Glutathione_S-Trfase_N"/>
</dbReference>
<evidence type="ECO:0000256" key="1">
    <source>
        <dbReference type="ARBA" id="ARBA00007409"/>
    </source>
</evidence>
<evidence type="ECO:0000313" key="5">
    <source>
        <dbReference type="EMBL" id="PWN20880.1"/>
    </source>
</evidence>
<dbReference type="InterPro" id="IPR036282">
    <property type="entry name" value="Glutathione-S-Trfase_C_sf"/>
</dbReference>
<dbReference type="SFLD" id="SFLDS00019">
    <property type="entry name" value="Glutathione_Transferase_(cytos"/>
    <property type="match status" value="1"/>
</dbReference>
<dbReference type="CDD" id="cd03048">
    <property type="entry name" value="GST_N_Ure2p_like"/>
    <property type="match status" value="1"/>
</dbReference>
<evidence type="ECO:0000313" key="6">
    <source>
        <dbReference type="Proteomes" id="UP000245942"/>
    </source>
</evidence>
<dbReference type="GO" id="GO:0016740">
    <property type="term" value="F:transferase activity"/>
    <property type="evidence" value="ECO:0007669"/>
    <property type="project" value="UniProtKB-KW"/>
</dbReference>
<dbReference type="PROSITE" id="PS50405">
    <property type="entry name" value="GST_CTER"/>
    <property type="match status" value="1"/>
</dbReference>
<dbReference type="AlphaFoldDB" id="A0A316U6N8"/>
<dbReference type="InterPro" id="IPR004046">
    <property type="entry name" value="GST_C"/>
</dbReference>
<keyword evidence="5" id="KW-0808">Transferase</keyword>
<dbReference type="GeneID" id="37014078"/>
<feature type="domain" description="GST C-terminal" evidence="4">
    <location>
        <begin position="102"/>
        <end position="237"/>
    </location>
</feature>
<dbReference type="EMBL" id="KZ819326">
    <property type="protein sequence ID" value="PWN20880.1"/>
    <property type="molecule type" value="Genomic_DNA"/>
</dbReference>